<protein>
    <submittedName>
        <fullName evidence="1">Helix-turn-helix domain-containing protein</fullName>
    </submittedName>
</protein>
<dbReference type="GO" id="GO:0003677">
    <property type="term" value="F:DNA binding"/>
    <property type="evidence" value="ECO:0007669"/>
    <property type="project" value="InterPro"/>
</dbReference>
<sequence>MTPVQKALTEAINAAGSQSELARRLTEISGRTVKQQQVWNWLHREKRPPVKQSQFIERITGVTKERLRPDVFHESTNSAA</sequence>
<proteinExistence type="predicted"/>
<reference evidence="1" key="1">
    <citation type="submission" date="2020-09" db="EMBL/GenBank/DDBJ databases">
        <title>First Report of a novel Colistin-Resistant species of Enterobacter cloacae complex Producing MCR-5 isolated from hospital sewage water.</title>
        <authorList>
            <person name="Zhou K."/>
        </authorList>
    </citation>
    <scope>NUCLEOTIDE SEQUENCE [LARGE SCALE GENOMIC DNA]</scope>
    <source>
        <strain evidence="1">HSW1412</strain>
    </source>
</reference>
<evidence type="ECO:0000313" key="1">
    <source>
        <dbReference type="EMBL" id="QPJ98928.1"/>
    </source>
</evidence>
<organism evidence="1">
    <name type="scientific">Enterobacter mori</name>
    <dbReference type="NCBI Taxonomy" id="539813"/>
    <lineage>
        <taxon>Bacteria</taxon>
        <taxon>Pseudomonadati</taxon>
        <taxon>Pseudomonadota</taxon>
        <taxon>Gammaproteobacteria</taxon>
        <taxon>Enterobacterales</taxon>
        <taxon>Enterobacteriaceae</taxon>
        <taxon>Enterobacter</taxon>
    </lineage>
</organism>
<dbReference type="Gene3D" id="1.10.260.40">
    <property type="entry name" value="lambda repressor-like DNA-binding domains"/>
    <property type="match status" value="1"/>
</dbReference>
<dbReference type="Pfam" id="PF15943">
    <property type="entry name" value="YdaS_toxin"/>
    <property type="match status" value="1"/>
</dbReference>
<dbReference type="InterPro" id="IPR010982">
    <property type="entry name" value="Lambda_DNA-bd_dom_sf"/>
</dbReference>
<gene>
    <name evidence="1" type="ORF">IDM36_13360</name>
</gene>
<dbReference type="InterPro" id="IPR031856">
    <property type="entry name" value="YdaS_toxin-like"/>
</dbReference>
<name>A0A7T0DT50_9ENTR</name>
<dbReference type="SUPFAM" id="SSF47413">
    <property type="entry name" value="lambda repressor-like DNA-binding domains"/>
    <property type="match status" value="1"/>
</dbReference>
<accession>A0A7T0DT50</accession>
<dbReference type="EMBL" id="CP061801">
    <property type="protein sequence ID" value="QPJ98928.1"/>
    <property type="molecule type" value="Genomic_DNA"/>
</dbReference>
<dbReference type="AlphaFoldDB" id="A0A7T0DT50"/>